<dbReference type="OrthoDB" id="7306310at2"/>
<reference evidence="1 2" key="1">
    <citation type="journal article" date="2013" name="Int. J. Syst. Evol. Microbiol.">
        <title>Azospirillum humicireducens sp. nov., a nitrogen-fixing bacterium isolated from a microbial fuel cell.</title>
        <authorList>
            <person name="Zhou S."/>
            <person name="Han L."/>
            <person name="Wang Y."/>
            <person name="Yang G."/>
            <person name="Zhuang L."/>
            <person name="Hu P."/>
        </authorList>
    </citation>
    <scope>NUCLEOTIDE SEQUENCE [LARGE SCALE GENOMIC DNA]</scope>
    <source>
        <strain evidence="1 2">SgZ-5</strain>
    </source>
</reference>
<dbReference type="KEGG" id="ahu:A6A40_13565"/>
<dbReference type="Proteomes" id="UP000077405">
    <property type="component" value="Chromosome"/>
</dbReference>
<dbReference type="InterPro" id="IPR027396">
    <property type="entry name" value="DsrEFH-like"/>
</dbReference>
<name>A0A160JJS3_9PROT</name>
<evidence type="ECO:0000313" key="2">
    <source>
        <dbReference type="Proteomes" id="UP000077405"/>
    </source>
</evidence>
<dbReference type="STRING" id="1226968.A6A40_13565"/>
<dbReference type="EMBL" id="CP015285">
    <property type="protein sequence ID" value="ANC93244.2"/>
    <property type="molecule type" value="Genomic_DNA"/>
</dbReference>
<sequence length="107" mass="11168">MTAMTSQPEAPLRLVIHAPTPAALERARNNARNLLRARPDAEVRIVVNAGAVAAALDGPDAETDRLLRVCGNTLAKTGRTAEGLTVVPAGVLDIAEAQAAGWGYMRA</sequence>
<keyword evidence="2" id="KW-1185">Reference proteome</keyword>
<gene>
    <name evidence="1" type="ORF">A6A40_13565</name>
</gene>
<dbReference type="Gene3D" id="3.40.1260.10">
    <property type="entry name" value="DsrEFH-like"/>
    <property type="match status" value="1"/>
</dbReference>
<dbReference type="SUPFAM" id="SSF75169">
    <property type="entry name" value="DsrEFH-like"/>
    <property type="match status" value="1"/>
</dbReference>
<evidence type="ECO:0008006" key="3">
    <source>
        <dbReference type="Google" id="ProtNLM"/>
    </source>
</evidence>
<proteinExistence type="predicted"/>
<evidence type="ECO:0000313" key="1">
    <source>
        <dbReference type="EMBL" id="ANC93244.2"/>
    </source>
</evidence>
<accession>A0A160JJS3</accession>
<dbReference type="AlphaFoldDB" id="A0A160JJS3"/>
<organism evidence="1 2">
    <name type="scientific">Azospirillum humicireducens</name>
    <dbReference type="NCBI Taxonomy" id="1226968"/>
    <lineage>
        <taxon>Bacteria</taxon>
        <taxon>Pseudomonadati</taxon>
        <taxon>Pseudomonadota</taxon>
        <taxon>Alphaproteobacteria</taxon>
        <taxon>Rhodospirillales</taxon>
        <taxon>Azospirillaceae</taxon>
        <taxon>Azospirillum</taxon>
    </lineage>
</organism>
<protein>
    <recommendedName>
        <fullName evidence="3">Intracellular sulfur oxidation protein</fullName>
    </recommendedName>
</protein>